<dbReference type="InterPro" id="IPR028082">
    <property type="entry name" value="Peripla_BP_I"/>
</dbReference>
<dbReference type="InterPro" id="IPR052612">
    <property type="entry name" value="ANP_Clearance_Receptor"/>
</dbReference>
<proteinExistence type="predicted"/>
<feature type="transmembrane region" description="Helical" evidence="5">
    <location>
        <begin position="473"/>
        <end position="497"/>
    </location>
</feature>
<evidence type="ECO:0000256" key="5">
    <source>
        <dbReference type="SAM" id="Phobius"/>
    </source>
</evidence>
<dbReference type="WBParaSite" id="EVEC_0000104201-mRNA-1">
    <property type="protein sequence ID" value="EVEC_0000104201-mRNA-1"/>
    <property type="gene ID" value="EVEC_0000104201"/>
</dbReference>
<evidence type="ECO:0000256" key="3">
    <source>
        <dbReference type="ARBA" id="ARBA00022989"/>
    </source>
</evidence>
<sequence>MPSFDSHTKFSLAKAALEIKVGISMPMDESIMGITFLNTVPAAEIALDKARAQGMAPNVTFTLFYRGTTCTGLEGTTSTLELINVDKVDVIFGPMCNSAALITGPALVYFDKPSFLWGPSPTSDYDDSDNYPLSSTSVPNTYGFAMRSRAVLSILDRFGWRDIAFVYTTSKTDVDCIYFAQEIEAAIADVQSQVTLVLKSRLDEASFNQTLDAIRVRSRIVITCFDTPADTRNFIVNAYAKGMINEEYVYITADLRRFSGGQWNSENEDIINKAMSYFLIIATISEEYTDNAHQQFQTDFLLRVQQAPFNCSNCTEISPFAYFLYDAATYFMTLLDKNLQKSTDGYKSGTQIMESCSYTGTGLTGEIIMTTNCTRQPTFFLKGNDINGDEVLFATIKIELPNVVRTQFILLFGFRLLYLSRISYKAPGIPDFNTFIPHYNDEATAMWATRGGVRPLNEPICGFENTRCVSYAIWYGTGGGAFGLVIIIAVLIVACTWRRITDGSSMKLMIQDEADGETRTNETVASRIPKFDRARREIAPNIRKCSDTVNFQKKKAESHRSLQSGFESNTSTTVDVNLRTSGYTPYLYHNELVLAKQHSPLHRLTKSHIRFMTQNYPTTHR</sequence>
<dbReference type="Pfam" id="PF01094">
    <property type="entry name" value="ANF_receptor"/>
    <property type="match status" value="1"/>
</dbReference>
<dbReference type="OrthoDB" id="5857732at2759"/>
<evidence type="ECO:0000256" key="2">
    <source>
        <dbReference type="ARBA" id="ARBA00022692"/>
    </source>
</evidence>
<dbReference type="STRING" id="51028.A0A158Q950"/>
<comment type="subcellular location">
    <subcellularLocation>
        <location evidence="1">Membrane</location>
    </subcellularLocation>
</comment>
<dbReference type="PANTHER" id="PTHR44755:SF8">
    <property type="entry name" value="RECEPTOR LIGAND BINDING REGION DOMAIN-CONTAINING PROTEIN"/>
    <property type="match status" value="1"/>
</dbReference>
<keyword evidence="4 5" id="KW-0472">Membrane</keyword>
<dbReference type="CDD" id="cd06352">
    <property type="entry name" value="PBP1_NPR_GC-like"/>
    <property type="match status" value="1"/>
</dbReference>
<protein>
    <submittedName>
        <fullName evidence="9">ANF_receptor domain-containing protein</fullName>
    </submittedName>
</protein>
<keyword evidence="2 5" id="KW-0812">Transmembrane</keyword>
<dbReference type="GO" id="GO:0016020">
    <property type="term" value="C:membrane"/>
    <property type="evidence" value="ECO:0007669"/>
    <property type="project" value="UniProtKB-SubCell"/>
</dbReference>
<reference evidence="7 8" key="2">
    <citation type="submission" date="2018-10" db="EMBL/GenBank/DDBJ databases">
        <authorList>
            <consortium name="Pathogen Informatics"/>
        </authorList>
    </citation>
    <scope>NUCLEOTIDE SEQUENCE [LARGE SCALE GENOMIC DNA]</scope>
</reference>
<evidence type="ECO:0000313" key="7">
    <source>
        <dbReference type="EMBL" id="VDD85607.1"/>
    </source>
</evidence>
<dbReference type="Proteomes" id="UP000274131">
    <property type="component" value="Unassembled WGS sequence"/>
</dbReference>
<dbReference type="AlphaFoldDB" id="A0A158Q950"/>
<dbReference type="GO" id="GO:0017046">
    <property type="term" value="F:peptide hormone binding"/>
    <property type="evidence" value="ECO:0007669"/>
    <property type="project" value="TreeGrafter"/>
</dbReference>
<keyword evidence="8" id="KW-1185">Reference proteome</keyword>
<organism evidence="9">
    <name type="scientific">Enterobius vermicularis</name>
    <name type="common">Human pinworm</name>
    <dbReference type="NCBI Taxonomy" id="51028"/>
    <lineage>
        <taxon>Eukaryota</taxon>
        <taxon>Metazoa</taxon>
        <taxon>Ecdysozoa</taxon>
        <taxon>Nematoda</taxon>
        <taxon>Chromadorea</taxon>
        <taxon>Rhabditida</taxon>
        <taxon>Spirurina</taxon>
        <taxon>Oxyuridomorpha</taxon>
        <taxon>Oxyuroidea</taxon>
        <taxon>Oxyuridae</taxon>
        <taxon>Enterobius</taxon>
    </lineage>
</organism>
<keyword evidence="3 5" id="KW-1133">Transmembrane helix</keyword>
<evidence type="ECO:0000313" key="8">
    <source>
        <dbReference type="Proteomes" id="UP000274131"/>
    </source>
</evidence>
<evidence type="ECO:0000313" key="9">
    <source>
        <dbReference type="WBParaSite" id="EVEC_0000104201-mRNA-1"/>
    </source>
</evidence>
<evidence type="ECO:0000256" key="1">
    <source>
        <dbReference type="ARBA" id="ARBA00004370"/>
    </source>
</evidence>
<dbReference type="EMBL" id="UXUI01007135">
    <property type="protein sequence ID" value="VDD85607.1"/>
    <property type="molecule type" value="Genomic_DNA"/>
</dbReference>
<evidence type="ECO:0000256" key="4">
    <source>
        <dbReference type="ARBA" id="ARBA00023136"/>
    </source>
</evidence>
<dbReference type="Gene3D" id="3.40.50.2300">
    <property type="match status" value="2"/>
</dbReference>
<reference evidence="9" key="1">
    <citation type="submission" date="2016-04" db="UniProtKB">
        <authorList>
            <consortium name="WormBaseParasite"/>
        </authorList>
    </citation>
    <scope>IDENTIFICATION</scope>
</reference>
<evidence type="ECO:0000259" key="6">
    <source>
        <dbReference type="Pfam" id="PF01094"/>
    </source>
</evidence>
<dbReference type="SUPFAM" id="SSF53822">
    <property type="entry name" value="Periplasmic binding protein-like I"/>
    <property type="match status" value="1"/>
</dbReference>
<accession>A0A158Q950</accession>
<gene>
    <name evidence="7" type="ORF">EVEC_LOCUS750</name>
</gene>
<dbReference type="PANTHER" id="PTHR44755">
    <property type="entry name" value="NATRIURETIC PEPTIDE RECEPTOR 3-RELATED"/>
    <property type="match status" value="1"/>
</dbReference>
<dbReference type="InterPro" id="IPR001828">
    <property type="entry name" value="ANF_lig-bd_rcpt"/>
</dbReference>
<dbReference type="GO" id="GO:0038023">
    <property type="term" value="F:signaling receptor activity"/>
    <property type="evidence" value="ECO:0007669"/>
    <property type="project" value="TreeGrafter"/>
</dbReference>
<feature type="domain" description="Receptor ligand binding region" evidence="6">
    <location>
        <begin position="41"/>
        <end position="379"/>
    </location>
</feature>
<dbReference type="GO" id="GO:0007165">
    <property type="term" value="P:signal transduction"/>
    <property type="evidence" value="ECO:0007669"/>
    <property type="project" value="TreeGrafter"/>
</dbReference>
<name>A0A158Q950_ENTVE</name>